<dbReference type="RefSeq" id="WP_377096256.1">
    <property type="nucleotide sequence ID" value="NZ_JBHSJM010000001.1"/>
</dbReference>
<protein>
    <submittedName>
        <fullName evidence="2">YoaK family protein</fullName>
    </submittedName>
</protein>
<dbReference type="InterPro" id="IPR010699">
    <property type="entry name" value="DUF1275"/>
</dbReference>
<feature type="transmembrane region" description="Helical" evidence="1">
    <location>
        <begin position="169"/>
        <end position="191"/>
    </location>
</feature>
<keyword evidence="1" id="KW-0812">Transmembrane</keyword>
<comment type="caution">
    <text evidence="2">The sequence shown here is derived from an EMBL/GenBank/DDBJ whole genome shotgun (WGS) entry which is preliminary data.</text>
</comment>
<keyword evidence="1" id="KW-0472">Membrane</keyword>
<accession>A0ABW5DX91</accession>
<keyword evidence="3" id="KW-1185">Reference proteome</keyword>
<proteinExistence type="predicted"/>
<dbReference type="Pfam" id="PF06912">
    <property type="entry name" value="DUF1275"/>
    <property type="match status" value="1"/>
</dbReference>
<organism evidence="2 3">
    <name type="scientific">Rubritalea spongiae</name>
    <dbReference type="NCBI Taxonomy" id="430797"/>
    <lineage>
        <taxon>Bacteria</taxon>
        <taxon>Pseudomonadati</taxon>
        <taxon>Verrucomicrobiota</taxon>
        <taxon>Verrucomicrobiia</taxon>
        <taxon>Verrucomicrobiales</taxon>
        <taxon>Rubritaleaceae</taxon>
        <taxon>Rubritalea</taxon>
    </lineage>
</organism>
<evidence type="ECO:0000313" key="2">
    <source>
        <dbReference type="EMBL" id="MFD2274947.1"/>
    </source>
</evidence>
<reference evidence="3" key="1">
    <citation type="journal article" date="2019" name="Int. J. Syst. Evol. Microbiol.">
        <title>The Global Catalogue of Microorganisms (GCM) 10K type strain sequencing project: providing services to taxonomists for standard genome sequencing and annotation.</title>
        <authorList>
            <consortium name="The Broad Institute Genomics Platform"/>
            <consortium name="The Broad Institute Genome Sequencing Center for Infectious Disease"/>
            <person name="Wu L."/>
            <person name="Ma J."/>
        </authorList>
    </citation>
    <scope>NUCLEOTIDE SEQUENCE [LARGE SCALE GENOMIC DNA]</scope>
    <source>
        <strain evidence="3">JCM 16545</strain>
    </source>
</reference>
<dbReference type="EMBL" id="JBHUJC010000001">
    <property type="protein sequence ID" value="MFD2274947.1"/>
    <property type="molecule type" value="Genomic_DNA"/>
</dbReference>
<dbReference type="PANTHER" id="PTHR37314:SF4">
    <property type="entry name" value="UPF0700 TRANSMEMBRANE PROTEIN YOAK"/>
    <property type="match status" value="1"/>
</dbReference>
<feature type="transmembrane region" description="Helical" evidence="1">
    <location>
        <begin position="197"/>
        <end position="215"/>
    </location>
</feature>
<keyword evidence="1" id="KW-1133">Transmembrane helix</keyword>
<evidence type="ECO:0000313" key="3">
    <source>
        <dbReference type="Proteomes" id="UP001597297"/>
    </source>
</evidence>
<name>A0ABW5DX91_9BACT</name>
<gene>
    <name evidence="2" type="ORF">ACFSQZ_00560</name>
</gene>
<dbReference type="PANTHER" id="PTHR37314">
    <property type="entry name" value="SLR0142 PROTEIN"/>
    <property type="match status" value="1"/>
</dbReference>
<feature type="transmembrane region" description="Helical" evidence="1">
    <location>
        <begin position="137"/>
        <end position="157"/>
    </location>
</feature>
<dbReference type="Proteomes" id="UP001597297">
    <property type="component" value="Unassembled WGS sequence"/>
</dbReference>
<feature type="transmembrane region" description="Helical" evidence="1">
    <location>
        <begin position="59"/>
        <end position="79"/>
    </location>
</feature>
<sequence length="221" mass="23673">MLITPNKIVLGGCVLAFGASFLNTGFLLTAGTSVSHLTGDIARLGSGLLLVSHTGEALLAKVTLASLGFILGATISGFLLHHPTLEISKPYGRTLFTLGAFLLLAHILSSNHPLCAIGIASAVCGVQNSLANRYRGVVLRTTHLTGLFTDFGIHLGMKIRGHAIETWKLLIPLWITFSFLLGAIFSSYLILKERSDWLLIAGIGYIAGGISWSIYKRTQQQ</sequence>
<evidence type="ECO:0000256" key="1">
    <source>
        <dbReference type="SAM" id="Phobius"/>
    </source>
</evidence>